<sequence length="101" mass="11688">MFASSNEKRKSRLPFLSISLSGIGSHSTNEASFCPPIIIAVYVDTRHPVDAIEFIILRATGRLYYYGFIYWDRHMCDVNAYLLVMLIYTCSIYVAQQQLRR</sequence>
<evidence type="ECO:0000256" key="1">
    <source>
        <dbReference type="SAM" id="Phobius"/>
    </source>
</evidence>
<keyword evidence="3" id="KW-1185">Reference proteome</keyword>
<keyword evidence="1" id="KW-0812">Transmembrane</keyword>
<dbReference type="EMBL" id="MCGN01000004">
    <property type="protein sequence ID" value="ORY98219.1"/>
    <property type="molecule type" value="Genomic_DNA"/>
</dbReference>
<feature type="transmembrane region" description="Helical" evidence="1">
    <location>
        <begin position="78"/>
        <end position="95"/>
    </location>
</feature>
<organism evidence="2 3">
    <name type="scientific">Syncephalastrum racemosum</name>
    <name type="common">Filamentous fungus</name>
    <dbReference type="NCBI Taxonomy" id="13706"/>
    <lineage>
        <taxon>Eukaryota</taxon>
        <taxon>Fungi</taxon>
        <taxon>Fungi incertae sedis</taxon>
        <taxon>Mucoromycota</taxon>
        <taxon>Mucoromycotina</taxon>
        <taxon>Mucoromycetes</taxon>
        <taxon>Mucorales</taxon>
        <taxon>Syncephalastraceae</taxon>
        <taxon>Syncephalastrum</taxon>
    </lineage>
</organism>
<protein>
    <submittedName>
        <fullName evidence="2">Uncharacterized protein</fullName>
    </submittedName>
</protein>
<dbReference type="Proteomes" id="UP000242180">
    <property type="component" value="Unassembled WGS sequence"/>
</dbReference>
<gene>
    <name evidence="2" type="ORF">BCR43DRAFT_264636</name>
</gene>
<keyword evidence="1" id="KW-1133">Transmembrane helix</keyword>
<proteinExistence type="predicted"/>
<evidence type="ECO:0000313" key="2">
    <source>
        <dbReference type="EMBL" id="ORY98219.1"/>
    </source>
</evidence>
<dbReference type="AlphaFoldDB" id="A0A1X2HH48"/>
<dbReference type="InParanoid" id="A0A1X2HH48"/>
<keyword evidence="1" id="KW-0472">Membrane</keyword>
<accession>A0A1X2HH48</accession>
<reference evidence="2 3" key="1">
    <citation type="submission" date="2016-07" db="EMBL/GenBank/DDBJ databases">
        <title>Pervasive Adenine N6-methylation of Active Genes in Fungi.</title>
        <authorList>
            <consortium name="DOE Joint Genome Institute"/>
            <person name="Mondo S.J."/>
            <person name="Dannebaum R.O."/>
            <person name="Kuo R.C."/>
            <person name="Labutti K."/>
            <person name="Haridas S."/>
            <person name="Kuo A."/>
            <person name="Salamov A."/>
            <person name="Ahrendt S.R."/>
            <person name="Lipzen A."/>
            <person name="Sullivan W."/>
            <person name="Andreopoulos W.B."/>
            <person name="Clum A."/>
            <person name="Lindquist E."/>
            <person name="Daum C."/>
            <person name="Ramamoorthy G.K."/>
            <person name="Gryganskyi A."/>
            <person name="Culley D."/>
            <person name="Magnuson J.K."/>
            <person name="James T.Y."/>
            <person name="O'Malley M.A."/>
            <person name="Stajich J.E."/>
            <person name="Spatafora J.W."/>
            <person name="Visel A."/>
            <person name="Grigoriev I.V."/>
        </authorList>
    </citation>
    <scope>NUCLEOTIDE SEQUENCE [LARGE SCALE GENOMIC DNA]</scope>
    <source>
        <strain evidence="2 3">NRRL 2496</strain>
    </source>
</reference>
<evidence type="ECO:0000313" key="3">
    <source>
        <dbReference type="Proteomes" id="UP000242180"/>
    </source>
</evidence>
<comment type="caution">
    <text evidence="2">The sequence shown here is derived from an EMBL/GenBank/DDBJ whole genome shotgun (WGS) entry which is preliminary data.</text>
</comment>
<name>A0A1X2HH48_SYNRA</name>